<evidence type="ECO:0000313" key="4">
    <source>
        <dbReference type="Proteomes" id="UP000015101"/>
    </source>
</evidence>
<accession>T1F5G9</accession>
<dbReference type="HOGENOM" id="CLU_1009277_0_0_1"/>
<keyword evidence="1" id="KW-0732">Signal</keyword>
<organism evidence="3 4">
    <name type="scientific">Helobdella robusta</name>
    <name type="common">Californian leech</name>
    <dbReference type="NCBI Taxonomy" id="6412"/>
    <lineage>
        <taxon>Eukaryota</taxon>
        <taxon>Metazoa</taxon>
        <taxon>Spiralia</taxon>
        <taxon>Lophotrochozoa</taxon>
        <taxon>Annelida</taxon>
        <taxon>Clitellata</taxon>
        <taxon>Hirudinea</taxon>
        <taxon>Rhynchobdellida</taxon>
        <taxon>Glossiphoniidae</taxon>
        <taxon>Helobdella</taxon>
    </lineage>
</organism>
<evidence type="ECO:0000256" key="1">
    <source>
        <dbReference type="SAM" id="SignalP"/>
    </source>
</evidence>
<evidence type="ECO:0000313" key="2">
    <source>
        <dbReference type="EMBL" id="ESO04184.1"/>
    </source>
</evidence>
<dbReference type="EMBL" id="AMQM01004260">
    <property type="status" value="NOT_ANNOTATED_CDS"/>
    <property type="molecule type" value="Genomic_DNA"/>
</dbReference>
<evidence type="ECO:0000313" key="3">
    <source>
        <dbReference type="EnsemblMetazoa" id="HelroP172530"/>
    </source>
</evidence>
<dbReference type="RefSeq" id="XP_009017453.1">
    <property type="nucleotide sequence ID" value="XM_009019205.1"/>
</dbReference>
<name>T1F5G9_HELRO</name>
<reference evidence="4" key="1">
    <citation type="submission" date="2012-12" db="EMBL/GenBank/DDBJ databases">
        <authorList>
            <person name="Hellsten U."/>
            <person name="Grimwood J."/>
            <person name="Chapman J.A."/>
            <person name="Shapiro H."/>
            <person name="Aerts A."/>
            <person name="Otillar R.P."/>
            <person name="Terry A.Y."/>
            <person name="Boore J.L."/>
            <person name="Simakov O."/>
            <person name="Marletaz F."/>
            <person name="Cho S.-J."/>
            <person name="Edsinger-Gonzales E."/>
            <person name="Havlak P."/>
            <person name="Kuo D.-H."/>
            <person name="Larsson T."/>
            <person name="Lv J."/>
            <person name="Arendt D."/>
            <person name="Savage R."/>
            <person name="Osoegawa K."/>
            <person name="de Jong P."/>
            <person name="Lindberg D.R."/>
            <person name="Seaver E.C."/>
            <person name="Weisblat D.A."/>
            <person name="Putnam N.H."/>
            <person name="Grigoriev I.V."/>
            <person name="Rokhsar D.S."/>
        </authorList>
    </citation>
    <scope>NUCLEOTIDE SEQUENCE</scope>
</reference>
<keyword evidence="4" id="KW-1185">Reference proteome</keyword>
<dbReference type="GeneID" id="20204068"/>
<reference evidence="3" key="3">
    <citation type="submission" date="2015-06" db="UniProtKB">
        <authorList>
            <consortium name="EnsemblMetazoa"/>
        </authorList>
    </citation>
    <scope>IDENTIFICATION</scope>
</reference>
<dbReference type="EMBL" id="KB096502">
    <property type="protein sequence ID" value="ESO04184.1"/>
    <property type="molecule type" value="Genomic_DNA"/>
</dbReference>
<dbReference type="KEGG" id="hro:HELRODRAFT_172530"/>
<protein>
    <recommendedName>
        <fullName evidence="5">Ig-like domain-containing protein</fullName>
    </recommendedName>
</protein>
<dbReference type="Proteomes" id="UP000015101">
    <property type="component" value="Unassembled WGS sequence"/>
</dbReference>
<gene>
    <name evidence="3" type="primary">20204068</name>
    <name evidence="2" type="ORF">HELRODRAFT_172530</name>
</gene>
<dbReference type="EnsemblMetazoa" id="HelroT172530">
    <property type="protein sequence ID" value="HelroP172530"/>
    <property type="gene ID" value="HelroG172530"/>
</dbReference>
<evidence type="ECO:0008006" key="5">
    <source>
        <dbReference type="Google" id="ProtNLM"/>
    </source>
</evidence>
<dbReference type="CTD" id="20204068"/>
<reference evidence="2 4" key="2">
    <citation type="journal article" date="2013" name="Nature">
        <title>Insights into bilaterian evolution from three spiralian genomes.</title>
        <authorList>
            <person name="Simakov O."/>
            <person name="Marletaz F."/>
            <person name="Cho S.J."/>
            <person name="Edsinger-Gonzales E."/>
            <person name="Havlak P."/>
            <person name="Hellsten U."/>
            <person name="Kuo D.H."/>
            <person name="Larsson T."/>
            <person name="Lv J."/>
            <person name="Arendt D."/>
            <person name="Savage R."/>
            <person name="Osoegawa K."/>
            <person name="de Jong P."/>
            <person name="Grimwood J."/>
            <person name="Chapman J.A."/>
            <person name="Shapiro H."/>
            <person name="Aerts A."/>
            <person name="Otillar R.P."/>
            <person name="Terry A.Y."/>
            <person name="Boore J.L."/>
            <person name="Grigoriev I.V."/>
            <person name="Lindberg D.R."/>
            <person name="Seaver E.C."/>
            <person name="Weisblat D.A."/>
            <person name="Putnam N.H."/>
            <person name="Rokhsar D.S."/>
        </authorList>
    </citation>
    <scope>NUCLEOTIDE SEQUENCE</scope>
</reference>
<proteinExistence type="predicted"/>
<feature type="signal peptide" evidence="1">
    <location>
        <begin position="1"/>
        <end position="18"/>
    </location>
</feature>
<feature type="chain" id="PRO_5010980297" description="Ig-like domain-containing protein" evidence="1">
    <location>
        <begin position="19"/>
        <end position="276"/>
    </location>
</feature>
<sequence>MLLCVCFLVVASFRSVVGKDNENVWSNPENVDDVGPNDLLPKNSPNLANTSLAEVLRKRSPASLVIRFEPSQIWPGDGFSVECSLTEEISEQDHYIVINKENDDQELIQLAKYHGGYDSTYTWTLRGTYIVNETEDQNNGEYECQRGATVDGKHSIVDRVVEEMTYITSAREREIRTVPYLVENEEKFTLLCSLKKNRDVLPEFDLLVIYEKFGKNSVLLAVFKKAENISNEIFMMGNVSVRADAAADPTYHCKWIPVSWSEIEGDDWQLEPLIMR</sequence>
<dbReference type="InParanoid" id="T1F5G9"/>
<dbReference type="AlphaFoldDB" id="T1F5G9"/>